<name>A0A1G2HNB6_9BACT</name>
<proteinExistence type="predicted"/>
<dbReference type="InterPro" id="IPR007688">
    <property type="entry name" value="Conjugal_tfr_TrbL/VirB6"/>
</dbReference>
<evidence type="ECO:0000313" key="6">
    <source>
        <dbReference type="Proteomes" id="UP000176855"/>
    </source>
</evidence>
<feature type="transmembrane region" description="Helical" evidence="4">
    <location>
        <begin position="39"/>
        <end position="57"/>
    </location>
</feature>
<keyword evidence="1 4" id="KW-0812">Transmembrane</keyword>
<feature type="transmembrane region" description="Helical" evidence="4">
    <location>
        <begin position="69"/>
        <end position="90"/>
    </location>
</feature>
<keyword evidence="2 4" id="KW-1133">Transmembrane helix</keyword>
<gene>
    <name evidence="5" type="ORF">A2730_00310</name>
</gene>
<keyword evidence="3 4" id="KW-0472">Membrane</keyword>
<evidence type="ECO:0008006" key="7">
    <source>
        <dbReference type="Google" id="ProtNLM"/>
    </source>
</evidence>
<feature type="transmembrane region" description="Helical" evidence="4">
    <location>
        <begin position="154"/>
        <end position="174"/>
    </location>
</feature>
<organism evidence="5 6">
    <name type="scientific">Candidatus Staskawiczbacteria bacterium RIFCSPHIGHO2_01_FULL_39_25</name>
    <dbReference type="NCBI Taxonomy" id="1802202"/>
    <lineage>
        <taxon>Bacteria</taxon>
        <taxon>Candidatus Staskawicziibacteriota</taxon>
    </lineage>
</organism>
<feature type="transmembrane region" description="Helical" evidence="4">
    <location>
        <begin position="258"/>
        <end position="276"/>
    </location>
</feature>
<reference evidence="5 6" key="1">
    <citation type="journal article" date="2016" name="Nat. Commun.">
        <title>Thousands of microbial genomes shed light on interconnected biogeochemical processes in an aquifer system.</title>
        <authorList>
            <person name="Anantharaman K."/>
            <person name="Brown C.T."/>
            <person name="Hug L.A."/>
            <person name="Sharon I."/>
            <person name="Castelle C.J."/>
            <person name="Probst A.J."/>
            <person name="Thomas B.C."/>
            <person name="Singh A."/>
            <person name="Wilkins M.J."/>
            <person name="Karaoz U."/>
            <person name="Brodie E.L."/>
            <person name="Williams K.H."/>
            <person name="Hubbard S.S."/>
            <person name="Banfield J.F."/>
        </authorList>
    </citation>
    <scope>NUCLEOTIDE SEQUENCE [LARGE SCALE GENOMIC DNA]</scope>
</reference>
<evidence type="ECO:0000256" key="2">
    <source>
        <dbReference type="ARBA" id="ARBA00022989"/>
    </source>
</evidence>
<dbReference type="Proteomes" id="UP000176855">
    <property type="component" value="Unassembled WGS sequence"/>
</dbReference>
<evidence type="ECO:0000313" key="5">
    <source>
        <dbReference type="EMBL" id="OGZ63721.1"/>
    </source>
</evidence>
<accession>A0A1G2HNB6</accession>
<protein>
    <recommendedName>
        <fullName evidence="7">Type IV secretion system protein</fullName>
    </recommendedName>
</protein>
<comment type="caution">
    <text evidence="5">The sequence shown here is derived from an EMBL/GenBank/DDBJ whole genome shotgun (WGS) entry which is preliminary data.</text>
</comment>
<dbReference type="AlphaFoldDB" id="A0A1G2HNB6"/>
<dbReference type="EMBL" id="MHOO01000011">
    <property type="protein sequence ID" value="OGZ63721.1"/>
    <property type="molecule type" value="Genomic_DNA"/>
</dbReference>
<feature type="transmembrane region" description="Helical" evidence="4">
    <location>
        <begin position="181"/>
        <end position="199"/>
    </location>
</feature>
<dbReference type="Pfam" id="PF04610">
    <property type="entry name" value="TrbL"/>
    <property type="match status" value="1"/>
</dbReference>
<sequence length="710" mass="77935">MAYATFNYVLSEMIQDPGDQWAITRNPVFLGSWNIIKSYANMFIVLGLITIALATILKFREDYGAKKLLPTLIGVALLVNFSTVFVGIMIDASNLVMKHLVVGGEQQGTIISSLNIAHNNIVDPLYNQAIASASEAKDWYAPIGIGLTYISAEYIFAAIYLAVAVILFLITLVFIERYIMLAILFIFSPLAFVAFIFPATKKFFSNWLHRFLTACFSGVIAAFFLKLSVGILTVFSTSGSNIFTTFQGESVLDTMPKIWMHLLIVQGFLFAGYKSAKKSSIVATTVIDTAKAVAGVVIGATAAVATGGASAALRATGIPGAAQRAKEGMSYYGTKLAERFEPLTGVRKGTADRMRQQMLQKQVSTSESEEKMSAMSSEERVKLASKFRDNRLLSITPVDPTKIQETVGLTKALLKNKEFGNLDNAQQRQLIEFIKSNAPSTISMKEFSKVNADYGAYDTDAVNQEKRKLIGKTNPRTGNAYLEHDMNNPNAAQFKDMQTDAENTVIRDAYAKMDDSEFKKMSNQDIATEAKQETARGKLALEEAIKRNILGMVGSFAETATLIQGSEKYGSKAMYEAKKIDPKYAEYDTKGIHEQLTKNGVPNPTMVPTTSPDFIRAQQEVKSNAYKKLTAGSIRKDLSDDAFDLELVKNVSAKKISEANKQEGLSTKKIEKLKALEADIQAKVLNAYATGNNDEADQWAAKLKAIRALS</sequence>
<feature type="transmembrane region" description="Helical" evidence="4">
    <location>
        <begin position="211"/>
        <end position="237"/>
    </location>
</feature>
<evidence type="ECO:0000256" key="1">
    <source>
        <dbReference type="ARBA" id="ARBA00022692"/>
    </source>
</evidence>
<dbReference type="STRING" id="1802202.A2730_00310"/>
<evidence type="ECO:0000256" key="4">
    <source>
        <dbReference type="SAM" id="Phobius"/>
    </source>
</evidence>
<evidence type="ECO:0000256" key="3">
    <source>
        <dbReference type="ARBA" id="ARBA00023136"/>
    </source>
</evidence>
<dbReference type="GO" id="GO:0030255">
    <property type="term" value="P:protein secretion by the type IV secretion system"/>
    <property type="evidence" value="ECO:0007669"/>
    <property type="project" value="InterPro"/>
</dbReference>